<dbReference type="EMBL" id="JAZHXJ010000353">
    <property type="protein sequence ID" value="KAL1863958.1"/>
    <property type="molecule type" value="Genomic_DNA"/>
</dbReference>
<name>A0ABR3WJZ5_9PEZI</name>
<proteinExistence type="predicted"/>
<organism evidence="2 3">
    <name type="scientific">Phialemonium thermophilum</name>
    <dbReference type="NCBI Taxonomy" id="223376"/>
    <lineage>
        <taxon>Eukaryota</taxon>
        <taxon>Fungi</taxon>
        <taxon>Dikarya</taxon>
        <taxon>Ascomycota</taxon>
        <taxon>Pezizomycotina</taxon>
        <taxon>Sordariomycetes</taxon>
        <taxon>Sordariomycetidae</taxon>
        <taxon>Cephalothecales</taxon>
        <taxon>Cephalothecaceae</taxon>
        <taxon>Phialemonium</taxon>
    </lineage>
</organism>
<feature type="compositionally biased region" description="Polar residues" evidence="1">
    <location>
        <begin position="49"/>
        <end position="58"/>
    </location>
</feature>
<evidence type="ECO:0000313" key="2">
    <source>
        <dbReference type="EMBL" id="KAL1863958.1"/>
    </source>
</evidence>
<reference evidence="2 3" key="1">
    <citation type="journal article" date="2024" name="Commun. Biol.">
        <title>Comparative genomic analysis of thermophilic fungi reveals convergent evolutionary adaptations and gene losses.</title>
        <authorList>
            <person name="Steindorff A.S."/>
            <person name="Aguilar-Pontes M.V."/>
            <person name="Robinson A.J."/>
            <person name="Andreopoulos B."/>
            <person name="LaButti K."/>
            <person name="Kuo A."/>
            <person name="Mondo S."/>
            <person name="Riley R."/>
            <person name="Otillar R."/>
            <person name="Haridas S."/>
            <person name="Lipzen A."/>
            <person name="Grimwood J."/>
            <person name="Schmutz J."/>
            <person name="Clum A."/>
            <person name="Reid I.D."/>
            <person name="Moisan M.C."/>
            <person name="Butler G."/>
            <person name="Nguyen T.T.M."/>
            <person name="Dewar K."/>
            <person name="Conant G."/>
            <person name="Drula E."/>
            <person name="Henrissat B."/>
            <person name="Hansel C."/>
            <person name="Singer S."/>
            <person name="Hutchinson M.I."/>
            <person name="de Vries R.P."/>
            <person name="Natvig D.O."/>
            <person name="Powell A.J."/>
            <person name="Tsang A."/>
            <person name="Grigoriev I.V."/>
        </authorList>
    </citation>
    <scope>NUCLEOTIDE SEQUENCE [LARGE SCALE GENOMIC DNA]</scope>
    <source>
        <strain evidence="2 3">ATCC 24622</strain>
    </source>
</reference>
<evidence type="ECO:0000256" key="1">
    <source>
        <dbReference type="SAM" id="MobiDB-lite"/>
    </source>
</evidence>
<feature type="compositionally biased region" description="Polar residues" evidence="1">
    <location>
        <begin position="1"/>
        <end position="11"/>
    </location>
</feature>
<comment type="caution">
    <text evidence="2">The sequence shown here is derived from an EMBL/GenBank/DDBJ whole genome shotgun (WGS) entry which is preliminary data.</text>
</comment>
<protein>
    <submittedName>
        <fullName evidence="2">Uncharacterized protein</fullName>
    </submittedName>
</protein>
<gene>
    <name evidence="2" type="ORF">VTK73DRAFT_6278</name>
</gene>
<evidence type="ECO:0000313" key="3">
    <source>
        <dbReference type="Proteomes" id="UP001586593"/>
    </source>
</evidence>
<feature type="region of interest" description="Disordered" evidence="1">
    <location>
        <begin position="1"/>
        <end position="60"/>
    </location>
</feature>
<accession>A0ABR3WJZ5</accession>
<dbReference type="Proteomes" id="UP001586593">
    <property type="component" value="Unassembled WGS sequence"/>
</dbReference>
<sequence>MANTQGVNSVRLSHGRIQDTLQAAPKSGLTDDENETEGSYLGEEGRQVGSYSISTSRGQMRAPKPRIIQCYFTSLPPAGRAAGHQVGASHFPMK</sequence>
<keyword evidence="3" id="KW-1185">Reference proteome</keyword>